<dbReference type="PROSITE" id="PS50240">
    <property type="entry name" value="TRYPSIN_DOM"/>
    <property type="match status" value="1"/>
</dbReference>
<feature type="signal peptide" evidence="3">
    <location>
        <begin position="1"/>
        <end position="22"/>
    </location>
</feature>
<dbReference type="PANTHER" id="PTHR24256">
    <property type="entry name" value="TRYPTASE-RELATED"/>
    <property type="match status" value="1"/>
</dbReference>
<evidence type="ECO:0000313" key="5">
    <source>
        <dbReference type="Proteomes" id="UP001652661"/>
    </source>
</evidence>
<comment type="similarity">
    <text evidence="2">Belongs to the peptidase S1 family. CLIP subfamily.</text>
</comment>
<organism evidence="5 6">
    <name type="scientific">Drosophila kikkawai</name>
    <name type="common">Fruit fly</name>
    <dbReference type="NCBI Taxonomy" id="30033"/>
    <lineage>
        <taxon>Eukaryota</taxon>
        <taxon>Metazoa</taxon>
        <taxon>Ecdysozoa</taxon>
        <taxon>Arthropoda</taxon>
        <taxon>Hexapoda</taxon>
        <taxon>Insecta</taxon>
        <taxon>Pterygota</taxon>
        <taxon>Neoptera</taxon>
        <taxon>Endopterygota</taxon>
        <taxon>Diptera</taxon>
        <taxon>Brachycera</taxon>
        <taxon>Muscomorpha</taxon>
        <taxon>Ephydroidea</taxon>
        <taxon>Drosophilidae</taxon>
        <taxon>Drosophila</taxon>
        <taxon>Sophophora</taxon>
    </lineage>
</organism>
<evidence type="ECO:0000313" key="6">
    <source>
        <dbReference type="RefSeq" id="XP_070140887.1"/>
    </source>
</evidence>
<reference evidence="5" key="1">
    <citation type="submission" date="2025-05" db="UniProtKB">
        <authorList>
            <consortium name="RefSeq"/>
        </authorList>
    </citation>
    <scope>NUCLEOTIDE SEQUENCE [LARGE SCALE GENOMIC DNA]</scope>
    <source>
        <strain evidence="5">14028-0561.14</strain>
    </source>
</reference>
<dbReference type="SMART" id="SM00020">
    <property type="entry name" value="Tryp_SPc"/>
    <property type="match status" value="1"/>
</dbReference>
<dbReference type="Pfam" id="PF00089">
    <property type="entry name" value="Trypsin"/>
    <property type="match status" value="1"/>
</dbReference>
<dbReference type="Gene3D" id="2.40.10.10">
    <property type="entry name" value="Trypsin-like serine proteases"/>
    <property type="match status" value="2"/>
</dbReference>
<dbReference type="GeneID" id="138928165"/>
<evidence type="ECO:0000256" key="3">
    <source>
        <dbReference type="SAM" id="SignalP"/>
    </source>
</evidence>
<feature type="domain" description="Peptidase S1" evidence="4">
    <location>
        <begin position="41"/>
        <end position="270"/>
    </location>
</feature>
<evidence type="ECO:0000259" key="4">
    <source>
        <dbReference type="PROSITE" id="PS50240"/>
    </source>
</evidence>
<protein>
    <submittedName>
        <fullName evidence="6">Spaetzle-processing enzyme-like</fullName>
    </submittedName>
</protein>
<dbReference type="InterPro" id="IPR001314">
    <property type="entry name" value="Peptidase_S1A"/>
</dbReference>
<name>A0ABM4GDU5_DROKI</name>
<sequence length="277" mass="30794">MGFARVICQGALALGILGLSISAEYLVPNCGLIDNPYGLRIFNGTDAQINSHPWMAFLHTSTKFICGGSLIHRRFILTAAHCVKQGLKARLGEYDSMTRIGCTVHGCSPKSEEYDIDMAIEKGANDIALLRLSRLVNFNEHIKPICLITDPWKWTDLPYLKDFIATGWGDTKTNRTRGSLQGVTLNRYNSIRCEQKFWRYVQEDQFCAGSPYGDTCNGDSGGPLGKNLTHNGQTRYVQLGVVSYGSANCDGIGVYTDVIVHMPWIEQVIQRTKDMAF</sequence>
<dbReference type="CDD" id="cd00190">
    <property type="entry name" value="Tryp_SPc"/>
    <property type="match status" value="1"/>
</dbReference>
<dbReference type="InterPro" id="IPR009003">
    <property type="entry name" value="Peptidase_S1_PA"/>
</dbReference>
<dbReference type="InterPro" id="IPR051487">
    <property type="entry name" value="Ser/Thr_Proteases_Immune/Dev"/>
</dbReference>
<dbReference type="PRINTS" id="PR00722">
    <property type="entry name" value="CHYMOTRYPSIN"/>
</dbReference>
<reference evidence="6" key="2">
    <citation type="submission" date="2025-08" db="UniProtKB">
        <authorList>
            <consortium name="RefSeq"/>
        </authorList>
    </citation>
    <scope>IDENTIFICATION</scope>
    <source>
        <strain evidence="6">14028-0561.14</strain>
        <tissue evidence="6">Whole fly</tissue>
    </source>
</reference>
<dbReference type="InterPro" id="IPR001254">
    <property type="entry name" value="Trypsin_dom"/>
</dbReference>
<accession>A0ABM4GDU5</accession>
<keyword evidence="5" id="KW-1185">Reference proteome</keyword>
<dbReference type="InterPro" id="IPR018114">
    <property type="entry name" value="TRYPSIN_HIS"/>
</dbReference>
<keyword evidence="3" id="KW-0732">Signal</keyword>
<dbReference type="PROSITE" id="PS00134">
    <property type="entry name" value="TRYPSIN_HIS"/>
    <property type="match status" value="1"/>
</dbReference>
<proteinExistence type="inferred from homology"/>
<feature type="chain" id="PRO_5045826981" evidence="3">
    <location>
        <begin position="23"/>
        <end position="277"/>
    </location>
</feature>
<keyword evidence="1" id="KW-1015">Disulfide bond</keyword>
<gene>
    <name evidence="6" type="primary">LOC138928165</name>
</gene>
<dbReference type="InterPro" id="IPR043504">
    <property type="entry name" value="Peptidase_S1_PA_chymotrypsin"/>
</dbReference>
<dbReference type="SUPFAM" id="SSF50494">
    <property type="entry name" value="Trypsin-like serine proteases"/>
    <property type="match status" value="1"/>
</dbReference>
<dbReference type="RefSeq" id="XP_070140887.1">
    <property type="nucleotide sequence ID" value="XM_070284786.1"/>
</dbReference>
<evidence type="ECO:0000256" key="1">
    <source>
        <dbReference type="ARBA" id="ARBA00023157"/>
    </source>
</evidence>
<dbReference type="Proteomes" id="UP001652661">
    <property type="component" value="Chromosome 2R"/>
</dbReference>
<evidence type="ECO:0000256" key="2">
    <source>
        <dbReference type="ARBA" id="ARBA00024195"/>
    </source>
</evidence>